<comment type="similarity">
    <text evidence="1 2">Belongs to the UPF0102 family.</text>
</comment>
<reference evidence="4 6" key="2">
    <citation type="submission" date="2024-04" db="EMBL/GenBank/DDBJ databases">
        <title>Complete genome sequence of Nguyenibacter vanlangesis HBCM-1154, a strain capable of nitrogen fixation, IAA production, and phosphorus solubilization isolated from sugarcane soil.</title>
        <authorList>
            <person name="MY HANH P."/>
        </authorList>
    </citation>
    <scope>NUCLEOTIDE SEQUENCE [LARGE SCALE GENOMIC DNA]</scope>
    <source>
        <strain evidence="4 6">HBCM 1154</strain>
    </source>
</reference>
<protein>
    <recommendedName>
        <fullName evidence="2">UPF0102 protein AAC691_02555</fullName>
    </recommendedName>
</protein>
<dbReference type="InterPro" id="IPR011335">
    <property type="entry name" value="Restrct_endonuc-II-like"/>
</dbReference>
<dbReference type="AlphaFoldDB" id="A0A7Y7M4W0"/>
<dbReference type="EMBL" id="JABXXP010000143">
    <property type="protein sequence ID" value="NVN11260.1"/>
    <property type="molecule type" value="Genomic_DNA"/>
</dbReference>
<dbReference type="Proteomes" id="UP000534870">
    <property type="component" value="Unassembled WGS sequence"/>
</dbReference>
<evidence type="ECO:0000256" key="1">
    <source>
        <dbReference type="ARBA" id="ARBA00006738"/>
    </source>
</evidence>
<dbReference type="Gene3D" id="3.40.1350.10">
    <property type="match status" value="1"/>
</dbReference>
<dbReference type="InterPro" id="IPR003509">
    <property type="entry name" value="UPF0102_YraN-like"/>
</dbReference>
<evidence type="ECO:0000313" key="3">
    <source>
        <dbReference type="EMBL" id="NVN11260.1"/>
    </source>
</evidence>
<dbReference type="PANTHER" id="PTHR34039">
    <property type="entry name" value="UPF0102 PROTEIN YRAN"/>
    <property type="match status" value="1"/>
</dbReference>
<dbReference type="PANTHER" id="PTHR34039:SF1">
    <property type="entry name" value="UPF0102 PROTEIN YRAN"/>
    <property type="match status" value="1"/>
</dbReference>
<dbReference type="Proteomes" id="UP001449795">
    <property type="component" value="Chromosome"/>
</dbReference>
<organism evidence="3 5">
    <name type="scientific">Nguyenibacter vanlangensis</name>
    <dbReference type="NCBI Taxonomy" id="1216886"/>
    <lineage>
        <taxon>Bacteria</taxon>
        <taxon>Pseudomonadati</taxon>
        <taxon>Pseudomonadota</taxon>
        <taxon>Alphaproteobacteria</taxon>
        <taxon>Acetobacterales</taxon>
        <taxon>Acetobacteraceae</taxon>
        <taxon>Nguyenibacter</taxon>
    </lineage>
</organism>
<evidence type="ECO:0000313" key="5">
    <source>
        <dbReference type="Proteomes" id="UP000534870"/>
    </source>
</evidence>
<gene>
    <name evidence="4" type="ORF">AAC691_02555</name>
    <name evidence="3" type="ORF">HUK84_08945</name>
</gene>
<dbReference type="HAMAP" id="MF_00048">
    <property type="entry name" value="UPF0102"/>
    <property type="match status" value="1"/>
</dbReference>
<dbReference type="GO" id="GO:0003676">
    <property type="term" value="F:nucleic acid binding"/>
    <property type="evidence" value="ECO:0007669"/>
    <property type="project" value="InterPro"/>
</dbReference>
<dbReference type="EMBL" id="CP152276">
    <property type="protein sequence ID" value="XAE43360.1"/>
    <property type="molecule type" value="Genomic_DNA"/>
</dbReference>
<dbReference type="InterPro" id="IPR011856">
    <property type="entry name" value="tRNA_endonuc-like_dom_sf"/>
</dbReference>
<dbReference type="Pfam" id="PF02021">
    <property type="entry name" value="UPF0102"/>
    <property type="match status" value="1"/>
</dbReference>
<evidence type="ECO:0000256" key="2">
    <source>
        <dbReference type="HAMAP-Rule" id="MF_00048"/>
    </source>
</evidence>
<proteinExistence type="inferred from homology"/>
<accession>A0A7Y7M4W0</accession>
<name>A0A7Y7M4W0_9PROT</name>
<reference evidence="3 5" key="1">
    <citation type="submission" date="2020-06" db="EMBL/GenBank/DDBJ databases">
        <title>Description of novel acetic acid bacteria.</title>
        <authorList>
            <person name="Sombolestani A."/>
        </authorList>
    </citation>
    <scope>NUCLEOTIDE SEQUENCE [LARGE SCALE GENOMIC DNA]</scope>
    <source>
        <strain evidence="3 5">LMG 31431</strain>
    </source>
</reference>
<keyword evidence="6" id="KW-1185">Reference proteome</keyword>
<evidence type="ECO:0000313" key="4">
    <source>
        <dbReference type="EMBL" id="XAE43360.1"/>
    </source>
</evidence>
<dbReference type="SUPFAM" id="SSF52980">
    <property type="entry name" value="Restriction endonuclease-like"/>
    <property type="match status" value="1"/>
</dbReference>
<sequence length="131" mass="14655">MNDDGRRRARGAGAYRRGVRAEQLAALWLRDAGWTILLRRARTAWGEIDLVAARDDMLVFAEVKSRPLYDDDVTASEGAILGARQAGRLMNAAAALCAANPHWRYAEMRFDVLLVTADDAVHRIEDAFRLE</sequence>
<evidence type="ECO:0000313" key="6">
    <source>
        <dbReference type="Proteomes" id="UP001449795"/>
    </source>
</evidence>
<dbReference type="RefSeq" id="WP_176639989.1">
    <property type="nucleotide sequence ID" value="NZ_CP152276.1"/>
</dbReference>